<dbReference type="STRING" id="93625.A0A409WHU8"/>
<feature type="transmembrane region" description="Helical" evidence="6">
    <location>
        <begin position="100"/>
        <end position="117"/>
    </location>
</feature>
<evidence type="ECO:0000256" key="6">
    <source>
        <dbReference type="SAM" id="Phobius"/>
    </source>
</evidence>
<dbReference type="OrthoDB" id="100006at2759"/>
<keyword evidence="2 6" id="KW-0812">Transmembrane</keyword>
<feature type="transmembrane region" description="Helical" evidence="6">
    <location>
        <begin position="49"/>
        <end position="70"/>
    </location>
</feature>
<comment type="subcellular location">
    <subcellularLocation>
        <location evidence="1">Membrane</location>
        <topology evidence="1">Multi-pass membrane protein</topology>
    </subcellularLocation>
</comment>
<keyword evidence="8" id="KW-1185">Reference proteome</keyword>
<evidence type="ECO:0000313" key="7">
    <source>
        <dbReference type="EMBL" id="PPQ78010.1"/>
    </source>
</evidence>
<feature type="region of interest" description="Disordered" evidence="5">
    <location>
        <begin position="347"/>
        <end position="389"/>
    </location>
</feature>
<dbReference type="GO" id="GO:0004930">
    <property type="term" value="F:G protein-coupled receptor activity"/>
    <property type="evidence" value="ECO:0007669"/>
    <property type="project" value="TreeGrafter"/>
</dbReference>
<feature type="transmembrane region" description="Helical" evidence="6">
    <location>
        <begin position="179"/>
        <end position="198"/>
    </location>
</feature>
<evidence type="ECO:0000256" key="2">
    <source>
        <dbReference type="ARBA" id="ARBA00022692"/>
    </source>
</evidence>
<comment type="caution">
    <text evidence="7">The sequence shown here is derived from an EMBL/GenBank/DDBJ whole genome shotgun (WGS) entry which is preliminary data.</text>
</comment>
<protein>
    <recommendedName>
        <fullName evidence="9">Glucose receptor Git3 N-terminal domain-containing protein</fullName>
    </recommendedName>
</protein>
<dbReference type="Gene3D" id="1.20.1070.10">
    <property type="entry name" value="Rhodopsin 7-helix transmembrane proteins"/>
    <property type="match status" value="1"/>
</dbReference>
<dbReference type="EMBL" id="NHYD01003429">
    <property type="protein sequence ID" value="PPQ78010.1"/>
    <property type="molecule type" value="Genomic_DNA"/>
</dbReference>
<feature type="transmembrane region" description="Helical" evidence="6">
    <location>
        <begin position="124"/>
        <end position="148"/>
    </location>
</feature>
<keyword evidence="3 6" id="KW-1133">Transmembrane helix</keyword>
<reference evidence="7 8" key="1">
    <citation type="journal article" date="2018" name="Evol. Lett.">
        <title>Horizontal gene cluster transfer increased hallucinogenic mushroom diversity.</title>
        <authorList>
            <person name="Reynolds H.T."/>
            <person name="Vijayakumar V."/>
            <person name="Gluck-Thaler E."/>
            <person name="Korotkin H.B."/>
            <person name="Matheny P.B."/>
            <person name="Slot J.C."/>
        </authorList>
    </citation>
    <scope>NUCLEOTIDE SEQUENCE [LARGE SCALE GENOMIC DNA]</scope>
    <source>
        <strain evidence="7 8">2631</strain>
    </source>
</reference>
<feature type="compositionally biased region" description="Low complexity" evidence="5">
    <location>
        <begin position="313"/>
        <end position="330"/>
    </location>
</feature>
<proteinExistence type="predicted"/>
<dbReference type="GO" id="GO:0005886">
    <property type="term" value="C:plasma membrane"/>
    <property type="evidence" value="ECO:0007669"/>
    <property type="project" value="TreeGrafter"/>
</dbReference>
<dbReference type="AlphaFoldDB" id="A0A409WHU8"/>
<feature type="transmembrane region" description="Helical" evidence="6">
    <location>
        <begin position="15"/>
        <end position="37"/>
    </location>
</feature>
<dbReference type="PANTHER" id="PTHR23112">
    <property type="entry name" value="G PROTEIN-COUPLED RECEPTOR 157-RELATED"/>
    <property type="match status" value="1"/>
</dbReference>
<feature type="region of interest" description="Disordered" evidence="5">
    <location>
        <begin position="311"/>
        <end position="330"/>
    </location>
</feature>
<sequence>MSTQTEFTYGNGQKAGVTLIALSALISLVAITALVVFKRPKRETFQNIHMFGYFMSLLFANVLQSIGSIMDLEWVAKGRVTSGSLCSAQGGIKQIGNLGASIWSLIIAIHLFHILFLRIRATRAVFIGAIVTAWSLILLLLLIGRFGFQKADQGPYFDIAGSSCGISSGYATERAVVDYLFSLLSIGLGLILYILVLLRVRGTLIRDKYHHWRLNFGGKSNDWSRSIIQDNYMNEIAQKLVWYPVSYSAILIPITIVRIVQFNGKAVPFWIVVIAGFIFNMMANQARLIGLINVILLVYIEHHAPKPSLPMFSQSRGSSPYSSESRGNSPYSFEKSLDIVEIDIKADGKKSSQRNSHSRRVLVKLPTQPPNTFVAPDSWKTTAPRGRNY</sequence>
<evidence type="ECO:0000313" key="8">
    <source>
        <dbReference type="Proteomes" id="UP000283269"/>
    </source>
</evidence>
<keyword evidence="4 6" id="KW-0472">Membrane</keyword>
<organism evidence="7 8">
    <name type="scientific">Psilocybe cyanescens</name>
    <dbReference type="NCBI Taxonomy" id="93625"/>
    <lineage>
        <taxon>Eukaryota</taxon>
        <taxon>Fungi</taxon>
        <taxon>Dikarya</taxon>
        <taxon>Basidiomycota</taxon>
        <taxon>Agaricomycotina</taxon>
        <taxon>Agaricomycetes</taxon>
        <taxon>Agaricomycetidae</taxon>
        <taxon>Agaricales</taxon>
        <taxon>Agaricineae</taxon>
        <taxon>Strophariaceae</taxon>
        <taxon>Psilocybe</taxon>
    </lineage>
</organism>
<feature type="transmembrane region" description="Helical" evidence="6">
    <location>
        <begin position="240"/>
        <end position="260"/>
    </location>
</feature>
<dbReference type="Proteomes" id="UP000283269">
    <property type="component" value="Unassembled WGS sequence"/>
</dbReference>
<dbReference type="InParanoid" id="A0A409WHU8"/>
<dbReference type="GO" id="GO:0007189">
    <property type="term" value="P:adenylate cyclase-activating G protein-coupled receptor signaling pathway"/>
    <property type="evidence" value="ECO:0007669"/>
    <property type="project" value="TreeGrafter"/>
</dbReference>
<name>A0A409WHU8_PSICY</name>
<evidence type="ECO:0000256" key="5">
    <source>
        <dbReference type="SAM" id="MobiDB-lite"/>
    </source>
</evidence>
<evidence type="ECO:0008006" key="9">
    <source>
        <dbReference type="Google" id="ProtNLM"/>
    </source>
</evidence>
<dbReference type="PANTHER" id="PTHR23112:SF37">
    <property type="entry name" value="G PROTEIN-COUPLED RECEPTOR GPR1"/>
    <property type="match status" value="1"/>
</dbReference>
<evidence type="ECO:0000256" key="1">
    <source>
        <dbReference type="ARBA" id="ARBA00004141"/>
    </source>
</evidence>
<gene>
    <name evidence="7" type="ORF">CVT25_015566</name>
</gene>
<accession>A0A409WHU8</accession>
<feature type="transmembrane region" description="Helical" evidence="6">
    <location>
        <begin position="266"/>
        <end position="283"/>
    </location>
</feature>
<evidence type="ECO:0000256" key="4">
    <source>
        <dbReference type="ARBA" id="ARBA00023136"/>
    </source>
</evidence>
<evidence type="ECO:0000256" key="3">
    <source>
        <dbReference type="ARBA" id="ARBA00022989"/>
    </source>
</evidence>